<reference evidence="1" key="1">
    <citation type="journal article" date="2015" name="Genome Announc.">
        <title>Draft Genome Sequence of Thiostrepton-Producing Streptomyces azureus ATCC 14921.</title>
        <authorList>
            <person name="Sakihara K."/>
            <person name="Maeda J."/>
            <person name="Tashiro K."/>
            <person name="Fujino Y."/>
            <person name="Kuhara S."/>
            <person name="Ohshima T."/>
            <person name="Ogata S."/>
            <person name="Doi K."/>
        </authorList>
    </citation>
    <scope>NUCLEOTIDE SEQUENCE [LARGE SCALE GENOMIC DNA]</scope>
    <source>
        <strain evidence="1">ATCC14921</strain>
    </source>
</reference>
<dbReference type="RefSeq" id="WP_059416171.1">
    <property type="nucleotide sequence ID" value="NZ_DF968221.1"/>
</dbReference>
<dbReference type="Proteomes" id="UP000053859">
    <property type="component" value="Unassembled WGS sequence"/>
</dbReference>
<evidence type="ECO:0000313" key="1">
    <source>
        <dbReference type="EMBL" id="GAP46879.1"/>
    </source>
</evidence>
<dbReference type="AlphaFoldDB" id="A0A0K8PHK8"/>
<proteinExistence type="predicted"/>
<organism evidence="1 2">
    <name type="scientific">Streptomyces azureus</name>
    <dbReference type="NCBI Taxonomy" id="146537"/>
    <lineage>
        <taxon>Bacteria</taxon>
        <taxon>Bacillati</taxon>
        <taxon>Actinomycetota</taxon>
        <taxon>Actinomycetes</taxon>
        <taxon>Kitasatosporales</taxon>
        <taxon>Streptomycetaceae</taxon>
        <taxon>Streptomyces</taxon>
    </lineage>
</organism>
<protein>
    <submittedName>
        <fullName evidence="1">Uncharacterized protein</fullName>
    </submittedName>
</protein>
<keyword evidence="2" id="KW-1185">Reference proteome</keyword>
<evidence type="ECO:0000313" key="2">
    <source>
        <dbReference type="Proteomes" id="UP000053859"/>
    </source>
</evidence>
<gene>
    <name evidence="1" type="ORF">SAZU_1616</name>
</gene>
<dbReference type="OrthoDB" id="4287719at2"/>
<dbReference type="PATRIC" id="fig|146537.3.peg.1704"/>
<dbReference type="EMBL" id="DF968221">
    <property type="protein sequence ID" value="GAP46879.1"/>
    <property type="molecule type" value="Genomic_DNA"/>
</dbReference>
<accession>A0A0K8PHK8</accession>
<sequence>MPRYLIVHPRDQRRDDVLVEDPDLTLRFDAGWAVLEDAKGVCLAIPSGQGASIQRVDVQEPAPQEE</sequence>
<name>A0A0K8PHK8_STRAJ</name>